<proteinExistence type="predicted"/>
<comment type="caution">
    <text evidence="1">The sequence shown here is derived from an EMBL/GenBank/DDBJ whole genome shotgun (WGS) entry which is preliminary data.</text>
</comment>
<dbReference type="Proteomes" id="UP001164539">
    <property type="component" value="Chromosome 11"/>
</dbReference>
<dbReference type="EMBL" id="CM051404">
    <property type="protein sequence ID" value="KAJ4706503.1"/>
    <property type="molecule type" value="Genomic_DNA"/>
</dbReference>
<name>A0ACC1X5X0_MELAZ</name>
<reference evidence="1 2" key="1">
    <citation type="journal article" date="2023" name="Science">
        <title>Complex scaffold remodeling in plant triterpene biosynthesis.</title>
        <authorList>
            <person name="De La Pena R."/>
            <person name="Hodgson H."/>
            <person name="Liu J.C."/>
            <person name="Stephenson M.J."/>
            <person name="Martin A.C."/>
            <person name="Owen C."/>
            <person name="Harkess A."/>
            <person name="Leebens-Mack J."/>
            <person name="Jimenez L.E."/>
            <person name="Osbourn A."/>
            <person name="Sattely E.S."/>
        </authorList>
    </citation>
    <scope>NUCLEOTIDE SEQUENCE [LARGE SCALE GENOMIC DNA]</scope>
    <source>
        <strain evidence="2">cv. JPN11</strain>
        <tissue evidence="1">Leaf</tissue>
    </source>
</reference>
<evidence type="ECO:0000313" key="2">
    <source>
        <dbReference type="Proteomes" id="UP001164539"/>
    </source>
</evidence>
<evidence type="ECO:0000313" key="1">
    <source>
        <dbReference type="EMBL" id="KAJ4706503.1"/>
    </source>
</evidence>
<accession>A0ACC1X5X0</accession>
<keyword evidence="2" id="KW-1185">Reference proteome</keyword>
<protein>
    <submittedName>
        <fullName evidence="1">Cucumisin</fullName>
    </submittedName>
</protein>
<gene>
    <name evidence="1" type="ORF">OWV82_020141</name>
</gene>
<sequence>MTRSLSILVIVFTILAIFQSHARAGDSRKVYIVFTGPGVKSTKEVHLQYLQKVVVGITPAEALEYSYRNRGAFSARLTENEAKKLEKLDGIIGVILSRTIWPDEEPGYGQLSELNTSPGPM</sequence>
<organism evidence="1 2">
    <name type="scientific">Melia azedarach</name>
    <name type="common">Chinaberry tree</name>
    <dbReference type="NCBI Taxonomy" id="155640"/>
    <lineage>
        <taxon>Eukaryota</taxon>
        <taxon>Viridiplantae</taxon>
        <taxon>Streptophyta</taxon>
        <taxon>Embryophyta</taxon>
        <taxon>Tracheophyta</taxon>
        <taxon>Spermatophyta</taxon>
        <taxon>Magnoliopsida</taxon>
        <taxon>eudicotyledons</taxon>
        <taxon>Gunneridae</taxon>
        <taxon>Pentapetalae</taxon>
        <taxon>rosids</taxon>
        <taxon>malvids</taxon>
        <taxon>Sapindales</taxon>
        <taxon>Meliaceae</taxon>
        <taxon>Melia</taxon>
    </lineage>
</organism>